<protein>
    <submittedName>
        <fullName evidence="3">Zn-ribbon domain-containing OB-fold protein</fullName>
    </submittedName>
</protein>
<dbReference type="SUPFAM" id="SSF50249">
    <property type="entry name" value="Nucleic acid-binding proteins"/>
    <property type="match status" value="1"/>
</dbReference>
<sequence>MDGAIPIHWRRFDERYRLTGSHCLTCGSYYFPKRVICPNCRRRGKIVDEEMPRTGKILSWTEVFVAPTGFENETPYFIAIIELENKTRILSQIVDSGKDKIKIGAKVKKVFRKIADEHEEGVIAYGYKFKVE</sequence>
<evidence type="ECO:0000313" key="4">
    <source>
        <dbReference type="Proteomes" id="UP000577419"/>
    </source>
</evidence>
<name>A0A7J4IUL5_9ARCH</name>
<dbReference type="AlphaFoldDB" id="A0A7J4IUL5"/>
<feature type="domain" description="ChsH2 rubredoxin-like zinc ribbon" evidence="2">
    <location>
        <begin position="15"/>
        <end position="43"/>
    </location>
</feature>
<dbReference type="Gene3D" id="6.10.30.10">
    <property type="match status" value="1"/>
</dbReference>
<organism evidence="3 4">
    <name type="scientific">Candidatus Iainarchaeum sp</name>
    <dbReference type="NCBI Taxonomy" id="3101447"/>
    <lineage>
        <taxon>Archaea</taxon>
        <taxon>Candidatus Iainarchaeota</taxon>
        <taxon>Candidatus Iainarchaeia</taxon>
        <taxon>Candidatus Iainarchaeales</taxon>
        <taxon>Candidatus Iainarchaeaceae</taxon>
        <taxon>Candidatus Iainarchaeum</taxon>
    </lineage>
</organism>
<proteinExistence type="predicted"/>
<dbReference type="Proteomes" id="UP000577419">
    <property type="component" value="Unassembled WGS sequence"/>
</dbReference>
<dbReference type="PANTHER" id="PTHR34075">
    <property type="entry name" value="BLR3430 PROTEIN"/>
    <property type="match status" value="1"/>
</dbReference>
<dbReference type="InterPro" id="IPR022002">
    <property type="entry name" value="ChsH2_Znr"/>
</dbReference>
<dbReference type="InterPro" id="IPR052513">
    <property type="entry name" value="Thioester_dehydratase-like"/>
</dbReference>
<evidence type="ECO:0000259" key="2">
    <source>
        <dbReference type="Pfam" id="PF12172"/>
    </source>
</evidence>
<dbReference type="InterPro" id="IPR002878">
    <property type="entry name" value="ChsH2_C"/>
</dbReference>
<accession>A0A7J4IUL5</accession>
<evidence type="ECO:0000313" key="3">
    <source>
        <dbReference type="EMBL" id="HIH07925.1"/>
    </source>
</evidence>
<evidence type="ECO:0000259" key="1">
    <source>
        <dbReference type="Pfam" id="PF01796"/>
    </source>
</evidence>
<reference evidence="4" key="1">
    <citation type="journal article" date="2020" name="bioRxiv">
        <title>A rank-normalized archaeal taxonomy based on genome phylogeny resolves widespread incomplete and uneven classifications.</title>
        <authorList>
            <person name="Rinke C."/>
            <person name="Chuvochina M."/>
            <person name="Mussig A.J."/>
            <person name="Chaumeil P.-A."/>
            <person name="Waite D.W."/>
            <person name="Whitman W.B."/>
            <person name="Parks D.H."/>
            <person name="Hugenholtz P."/>
        </authorList>
    </citation>
    <scope>NUCLEOTIDE SEQUENCE [LARGE SCALE GENOMIC DNA]</scope>
</reference>
<feature type="domain" description="ChsH2 C-terminal OB-fold" evidence="1">
    <location>
        <begin position="49"/>
        <end position="112"/>
    </location>
</feature>
<dbReference type="PANTHER" id="PTHR34075:SF5">
    <property type="entry name" value="BLR3430 PROTEIN"/>
    <property type="match status" value="1"/>
</dbReference>
<gene>
    <name evidence="3" type="ORF">HA237_00995</name>
</gene>
<dbReference type="EMBL" id="DUFG01000006">
    <property type="protein sequence ID" value="HIH07925.1"/>
    <property type="molecule type" value="Genomic_DNA"/>
</dbReference>
<dbReference type="InterPro" id="IPR012340">
    <property type="entry name" value="NA-bd_OB-fold"/>
</dbReference>
<dbReference type="Pfam" id="PF12172">
    <property type="entry name" value="zf-ChsH2"/>
    <property type="match status" value="1"/>
</dbReference>
<dbReference type="Pfam" id="PF01796">
    <property type="entry name" value="OB_ChsH2_C"/>
    <property type="match status" value="1"/>
</dbReference>
<comment type="caution">
    <text evidence="3">The sequence shown here is derived from an EMBL/GenBank/DDBJ whole genome shotgun (WGS) entry which is preliminary data.</text>
</comment>